<organism evidence="3 4">
    <name type="scientific">Geomesophilobacter sediminis</name>
    <dbReference type="NCBI Taxonomy" id="2798584"/>
    <lineage>
        <taxon>Bacteria</taxon>
        <taxon>Pseudomonadati</taxon>
        <taxon>Thermodesulfobacteriota</taxon>
        <taxon>Desulfuromonadia</taxon>
        <taxon>Geobacterales</taxon>
        <taxon>Geobacteraceae</taxon>
        <taxon>Geomesophilobacter</taxon>
    </lineage>
</organism>
<keyword evidence="4" id="KW-1185">Reference proteome</keyword>
<protein>
    <submittedName>
        <fullName evidence="3">Uncharacterized protein</fullName>
    </submittedName>
</protein>
<accession>A0A8J7JBI9</accession>
<sequence>MKCSCPKCHAEIELNVADVTEAGTPADCPLCQAKLVVHRESFGARVYRKAGEISCGNCGEILGPQTYCASCGTNFPDYFVVSPGRKPLSKVKKVKLRSSPFSKQISFGWTLPKLQPTAPRDSKPSGARPAAKKGPAASKPMVLILAGILVLVLAGGGYFYYSSRKAAAEYTQNFINTAYCMQTAADRGLKSCAKLAADAKTKMDAGQTAPTRLAVDEERDLKTLKSQIEALMQKMKEPPEKYVPANDKLGRLYSSYLKVNNLALNPPAVPSILADSATKVEGDYQRVVKDFKSGLPEDLVNELRQASKRHQSLKPLVD</sequence>
<keyword evidence="2" id="KW-1133">Transmembrane helix</keyword>
<dbReference type="AlphaFoldDB" id="A0A8J7JBI9"/>
<feature type="region of interest" description="Disordered" evidence="1">
    <location>
        <begin position="112"/>
        <end position="134"/>
    </location>
</feature>
<dbReference type="RefSeq" id="WP_199382793.1">
    <property type="nucleotide sequence ID" value="NZ_JAEMHM010000003.1"/>
</dbReference>
<comment type="caution">
    <text evidence="3">The sequence shown here is derived from an EMBL/GenBank/DDBJ whole genome shotgun (WGS) entry which is preliminary data.</text>
</comment>
<evidence type="ECO:0000313" key="3">
    <source>
        <dbReference type="EMBL" id="MBJ6723953.1"/>
    </source>
</evidence>
<reference evidence="3" key="1">
    <citation type="submission" date="2020-12" db="EMBL/GenBank/DDBJ databases">
        <title>Geomonas sp. Red875, isolated from river sediment.</title>
        <authorList>
            <person name="Xu Z."/>
            <person name="Zhang Z."/>
            <person name="Masuda Y."/>
            <person name="Itoh H."/>
            <person name="Senoo K."/>
        </authorList>
    </citation>
    <scope>NUCLEOTIDE SEQUENCE</scope>
    <source>
        <strain evidence="3">Red875</strain>
    </source>
</reference>
<evidence type="ECO:0000313" key="4">
    <source>
        <dbReference type="Proteomes" id="UP000636888"/>
    </source>
</evidence>
<feature type="transmembrane region" description="Helical" evidence="2">
    <location>
        <begin position="142"/>
        <end position="161"/>
    </location>
</feature>
<keyword evidence="2" id="KW-0812">Transmembrane</keyword>
<proteinExistence type="predicted"/>
<keyword evidence="2" id="KW-0472">Membrane</keyword>
<name>A0A8J7JBI9_9BACT</name>
<feature type="compositionally biased region" description="Low complexity" evidence="1">
    <location>
        <begin position="124"/>
        <end position="134"/>
    </location>
</feature>
<dbReference type="Proteomes" id="UP000636888">
    <property type="component" value="Unassembled WGS sequence"/>
</dbReference>
<evidence type="ECO:0000256" key="1">
    <source>
        <dbReference type="SAM" id="MobiDB-lite"/>
    </source>
</evidence>
<gene>
    <name evidence="3" type="ORF">JFN93_04450</name>
</gene>
<evidence type="ECO:0000256" key="2">
    <source>
        <dbReference type="SAM" id="Phobius"/>
    </source>
</evidence>
<dbReference type="EMBL" id="JAEMHM010000003">
    <property type="protein sequence ID" value="MBJ6723953.1"/>
    <property type="molecule type" value="Genomic_DNA"/>
</dbReference>